<evidence type="ECO:0000313" key="1">
    <source>
        <dbReference type="EMBL" id="THT98708.1"/>
    </source>
</evidence>
<sequence>MSQTSNSSSAPVTFSAAYKRIAQSERCDDVLACIAMIAGKTLQEVTAVAHSLGFAKHGPANMSESLIAKVAMLSAQLVTSNYKDFDTFEALPPLALLYVDYTDEMEIGRHVLWHRPSPVKGQESTITGAYIIDPGNWIEPKRQITQDFSHLRVDWFLSVHAAKPIPTKAKA</sequence>
<dbReference type="Proteomes" id="UP000308917">
    <property type="component" value="Unassembled WGS sequence"/>
</dbReference>
<gene>
    <name evidence="1" type="ORF">E9531_13560</name>
</gene>
<dbReference type="RefSeq" id="WP_136574314.1">
    <property type="nucleotide sequence ID" value="NZ_STFG01000018.1"/>
</dbReference>
<name>A0A4S8EW38_9BURK</name>
<reference evidence="1 2" key="1">
    <citation type="journal article" date="2015" name="Antonie Van Leeuwenhoek">
        <title>Lampropedia puyangensis sp. nov., isolated from symptomatic bark of Populus ? euramericana canker and emended description of Lampropedia hyalina (Ehrenberg 1832) Lee et al. 2004.</title>
        <authorList>
            <person name="Li Y."/>
            <person name="Wang T."/>
            <person name="Piao C.G."/>
            <person name="Wang L.F."/>
            <person name="Tian G.Z."/>
            <person name="Zhu T.H."/>
            <person name="Guo M.W."/>
        </authorList>
    </citation>
    <scope>NUCLEOTIDE SEQUENCE [LARGE SCALE GENOMIC DNA]</scope>
    <source>
        <strain evidence="1 2">2-bin</strain>
    </source>
</reference>
<protein>
    <submittedName>
        <fullName evidence="1">Uncharacterized protein</fullName>
    </submittedName>
</protein>
<organism evidence="1 2">
    <name type="scientific">Lampropedia puyangensis</name>
    <dbReference type="NCBI Taxonomy" id="1330072"/>
    <lineage>
        <taxon>Bacteria</taxon>
        <taxon>Pseudomonadati</taxon>
        <taxon>Pseudomonadota</taxon>
        <taxon>Betaproteobacteria</taxon>
        <taxon>Burkholderiales</taxon>
        <taxon>Comamonadaceae</taxon>
        <taxon>Lampropedia</taxon>
    </lineage>
</organism>
<dbReference type="AlphaFoldDB" id="A0A4S8EW38"/>
<accession>A0A4S8EW38</accession>
<evidence type="ECO:0000313" key="2">
    <source>
        <dbReference type="Proteomes" id="UP000308917"/>
    </source>
</evidence>
<keyword evidence="2" id="KW-1185">Reference proteome</keyword>
<comment type="caution">
    <text evidence="1">The sequence shown here is derived from an EMBL/GenBank/DDBJ whole genome shotgun (WGS) entry which is preliminary data.</text>
</comment>
<proteinExistence type="predicted"/>
<dbReference type="EMBL" id="STFG01000018">
    <property type="protein sequence ID" value="THT98708.1"/>
    <property type="molecule type" value="Genomic_DNA"/>
</dbReference>
<dbReference type="OrthoDB" id="8908992at2"/>